<dbReference type="OrthoDB" id="9795248at2"/>
<gene>
    <name evidence="7" type="ORF">NCTC11370_01948</name>
</gene>
<dbReference type="AlphaFoldDB" id="A0A377GC46"/>
<keyword evidence="8" id="KW-1185">Reference proteome</keyword>
<evidence type="ECO:0000256" key="4">
    <source>
        <dbReference type="ARBA" id="ARBA00023136"/>
    </source>
</evidence>
<dbReference type="GeneID" id="93291499"/>
<evidence type="ECO:0000313" key="7">
    <source>
        <dbReference type="EMBL" id="STO21868.1"/>
    </source>
</evidence>
<dbReference type="GO" id="GO:0016874">
    <property type="term" value="F:ligase activity"/>
    <property type="evidence" value="ECO:0007669"/>
    <property type="project" value="UniProtKB-KW"/>
</dbReference>
<dbReference type="EMBL" id="UGGT01000001">
    <property type="protein sequence ID" value="STO21868.1"/>
    <property type="molecule type" value="Genomic_DNA"/>
</dbReference>
<evidence type="ECO:0000256" key="2">
    <source>
        <dbReference type="ARBA" id="ARBA00022692"/>
    </source>
</evidence>
<feature type="transmembrane region" description="Helical" evidence="5">
    <location>
        <begin position="152"/>
        <end position="171"/>
    </location>
</feature>
<dbReference type="RefSeq" id="WP_010654136.1">
    <property type="nucleotide sequence ID" value="NZ_JAPHOO010000001.1"/>
</dbReference>
<feature type="transmembrane region" description="Helical" evidence="5">
    <location>
        <begin position="224"/>
        <end position="242"/>
    </location>
</feature>
<dbReference type="PANTHER" id="PTHR37422:SF13">
    <property type="entry name" value="LIPOPOLYSACCHARIDE BIOSYNTHESIS PROTEIN PA4999-RELATED"/>
    <property type="match status" value="1"/>
</dbReference>
<dbReference type="STRING" id="1094715.GCA_000236165_00477"/>
<dbReference type="Proteomes" id="UP000254554">
    <property type="component" value="Unassembled WGS sequence"/>
</dbReference>
<accession>A0A377GC46</accession>
<evidence type="ECO:0000259" key="6">
    <source>
        <dbReference type="Pfam" id="PF04932"/>
    </source>
</evidence>
<protein>
    <submittedName>
        <fullName evidence="7">Lipid A core - O-antigen ligase and related enzymes</fullName>
    </submittedName>
</protein>
<proteinExistence type="predicted"/>
<feature type="transmembrane region" description="Helical" evidence="5">
    <location>
        <begin position="377"/>
        <end position="394"/>
    </location>
</feature>
<keyword evidence="7" id="KW-0436">Ligase</keyword>
<feature type="transmembrane region" description="Helical" evidence="5">
    <location>
        <begin position="12"/>
        <end position="28"/>
    </location>
</feature>
<dbReference type="InterPro" id="IPR051533">
    <property type="entry name" value="WaaL-like"/>
</dbReference>
<comment type="subcellular location">
    <subcellularLocation>
        <location evidence="1">Membrane</location>
        <topology evidence="1">Multi-pass membrane protein</topology>
    </subcellularLocation>
</comment>
<reference evidence="7 8" key="1">
    <citation type="submission" date="2018-06" db="EMBL/GenBank/DDBJ databases">
        <authorList>
            <consortium name="Pathogen Informatics"/>
            <person name="Doyle S."/>
        </authorList>
    </citation>
    <scope>NUCLEOTIDE SEQUENCE [LARGE SCALE GENOMIC DNA]</scope>
    <source>
        <strain evidence="7 8">NCTC11370</strain>
    </source>
</reference>
<evidence type="ECO:0000256" key="3">
    <source>
        <dbReference type="ARBA" id="ARBA00022989"/>
    </source>
</evidence>
<feature type="transmembrane region" description="Helical" evidence="5">
    <location>
        <begin position="319"/>
        <end position="342"/>
    </location>
</feature>
<name>A0A377GC46_9GAMM</name>
<evidence type="ECO:0000313" key="8">
    <source>
        <dbReference type="Proteomes" id="UP000254554"/>
    </source>
</evidence>
<sequence length="416" mass="47198">MKRIFFKEEINLLVPVFLVLLIFFIPISSTIKSILMVLTILSLLTAPFYREYLPVAFNTFWARAALILFLDIFVSCFWSQAPFSMQYSVIDKYSKLILLPILAVGFIKPRTRFWVLNSYIVAMLVTCFLSILKAKSFLAINTSDPGEVFYNHIVTGFMIALGVYFAGILMSRKNISRTLRFVYIFMVVLGSYQTFFVNTGRSGYVAYGILMLLLIIQKYPPRKALIGITTFLAALGLTYILSPVMQMNTQMMINDIKLLQQNQADTSLGFRLQFHQYAQSLFEKNPVTGLGTGSFQYSFSKDQPVPTWGTKLNDPHSQYWLLLAEQGVIGIILFIAFLGALFITAFQLNEMKPFLLGMLVSFSIISFSDTVFCYSTIGYLLTLFSALCIGELLEKNGRPVAHKKLINNNYEMNANS</sequence>
<dbReference type="PANTHER" id="PTHR37422">
    <property type="entry name" value="TEICHURONIC ACID BIOSYNTHESIS PROTEIN TUAE"/>
    <property type="match status" value="1"/>
</dbReference>
<keyword evidence="2 5" id="KW-0812">Transmembrane</keyword>
<dbReference type="Pfam" id="PF04932">
    <property type="entry name" value="Wzy_C"/>
    <property type="match status" value="1"/>
</dbReference>
<feature type="transmembrane region" description="Helical" evidence="5">
    <location>
        <begin position="114"/>
        <end position="132"/>
    </location>
</feature>
<feature type="domain" description="O-antigen ligase-related" evidence="6">
    <location>
        <begin position="194"/>
        <end position="335"/>
    </location>
</feature>
<feature type="transmembrane region" description="Helical" evidence="5">
    <location>
        <begin position="60"/>
        <end position="81"/>
    </location>
</feature>
<keyword evidence="3 5" id="KW-1133">Transmembrane helix</keyword>
<organism evidence="7 8">
    <name type="scientific">Fluoribacter dumoffii</name>
    <dbReference type="NCBI Taxonomy" id="463"/>
    <lineage>
        <taxon>Bacteria</taxon>
        <taxon>Pseudomonadati</taxon>
        <taxon>Pseudomonadota</taxon>
        <taxon>Gammaproteobacteria</taxon>
        <taxon>Legionellales</taxon>
        <taxon>Legionellaceae</taxon>
        <taxon>Fluoribacter</taxon>
    </lineage>
</organism>
<keyword evidence="4 5" id="KW-0472">Membrane</keyword>
<evidence type="ECO:0000256" key="5">
    <source>
        <dbReference type="SAM" id="Phobius"/>
    </source>
</evidence>
<feature type="transmembrane region" description="Helical" evidence="5">
    <location>
        <begin position="178"/>
        <end position="195"/>
    </location>
</feature>
<dbReference type="GO" id="GO:0016020">
    <property type="term" value="C:membrane"/>
    <property type="evidence" value="ECO:0007669"/>
    <property type="project" value="UniProtKB-SubCell"/>
</dbReference>
<evidence type="ECO:0000256" key="1">
    <source>
        <dbReference type="ARBA" id="ARBA00004141"/>
    </source>
</evidence>
<dbReference type="InterPro" id="IPR007016">
    <property type="entry name" value="O-antigen_ligase-rel_domated"/>
</dbReference>